<name>A0ABD3W2V7_SINWO</name>
<feature type="transmembrane region" description="Helical" evidence="5">
    <location>
        <begin position="40"/>
        <end position="62"/>
    </location>
</feature>
<dbReference type="InterPro" id="IPR003689">
    <property type="entry name" value="ZIP"/>
</dbReference>
<gene>
    <name evidence="6" type="ORF">ACJMK2_040445</name>
    <name evidence="7" type="ORF">ACJMK2_040450</name>
</gene>
<evidence type="ECO:0000256" key="3">
    <source>
        <dbReference type="ARBA" id="ARBA00022989"/>
    </source>
</evidence>
<accession>A0ABD3W2V7</accession>
<feature type="transmembrane region" description="Helical" evidence="5">
    <location>
        <begin position="248"/>
        <end position="268"/>
    </location>
</feature>
<comment type="subcellular location">
    <subcellularLocation>
        <location evidence="1">Membrane</location>
        <topology evidence="1">Multi-pass membrane protein</topology>
    </subcellularLocation>
</comment>
<comment type="caution">
    <text evidence="6">The sequence shown here is derived from an EMBL/GenBank/DDBJ whole genome shotgun (WGS) entry which is preliminary data.</text>
</comment>
<feature type="transmembrane region" description="Helical" evidence="5">
    <location>
        <begin position="305"/>
        <end position="328"/>
    </location>
</feature>
<dbReference type="AlphaFoldDB" id="A0ABD3W2V7"/>
<keyword evidence="4 5" id="KW-0472">Membrane</keyword>
<dbReference type="PANTHER" id="PTHR11040:SF140">
    <property type="entry name" value="ZRT (ZRT), IRT- (IRT-) LIKE PROTEIN TRANSPORTER"/>
    <property type="match status" value="1"/>
</dbReference>
<reference evidence="6 8" key="1">
    <citation type="submission" date="2024-11" db="EMBL/GenBank/DDBJ databases">
        <title>Chromosome-level genome assembly of the freshwater bivalve Anodonta woodiana.</title>
        <authorList>
            <person name="Chen X."/>
        </authorList>
    </citation>
    <scope>NUCLEOTIDE SEQUENCE [LARGE SCALE GENOMIC DNA]</scope>
    <source>
        <strain evidence="6">MN2024</strain>
        <tissue evidence="6">Gills</tissue>
    </source>
</reference>
<dbReference type="GO" id="GO:0016020">
    <property type="term" value="C:membrane"/>
    <property type="evidence" value="ECO:0007669"/>
    <property type="project" value="UniProtKB-SubCell"/>
</dbReference>
<keyword evidence="8" id="KW-1185">Reference proteome</keyword>
<evidence type="ECO:0000256" key="2">
    <source>
        <dbReference type="ARBA" id="ARBA00022692"/>
    </source>
</evidence>
<feature type="transmembrane region" description="Helical" evidence="5">
    <location>
        <begin position="340"/>
        <end position="363"/>
    </location>
</feature>
<evidence type="ECO:0000313" key="8">
    <source>
        <dbReference type="Proteomes" id="UP001634394"/>
    </source>
</evidence>
<feature type="transmembrane region" description="Helical" evidence="5">
    <location>
        <begin position="6"/>
        <end position="28"/>
    </location>
</feature>
<dbReference type="EMBL" id="JBJQND010000008">
    <property type="protein sequence ID" value="KAL3867558.1"/>
    <property type="molecule type" value="Genomic_DNA"/>
</dbReference>
<dbReference type="EMBL" id="JBJQND010000008">
    <property type="protein sequence ID" value="KAL3867563.1"/>
    <property type="molecule type" value="Genomic_DNA"/>
</dbReference>
<keyword evidence="3 5" id="KW-1133">Transmembrane helix</keyword>
<evidence type="ECO:0000313" key="7">
    <source>
        <dbReference type="EMBL" id="KAL3867563.1"/>
    </source>
</evidence>
<dbReference type="Proteomes" id="UP001634394">
    <property type="component" value="Unassembled WGS sequence"/>
</dbReference>
<evidence type="ECO:0000256" key="1">
    <source>
        <dbReference type="ARBA" id="ARBA00004141"/>
    </source>
</evidence>
<organism evidence="6 8">
    <name type="scientific">Sinanodonta woodiana</name>
    <name type="common">Chinese pond mussel</name>
    <name type="synonym">Anodonta woodiana</name>
    <dbReference type="NCBI Taxonomy" id="1069815"/>
    <lineage>
        <taxon>Eukaryota</taxon>
        <taxon>Metazoa</taxon>
        <taxon>Spiralia</taxon>
        <taxon>Lophotrochozoa</taxon>
        <taxon>Mollusca</taxon>
        <taxon>Bivalvia</taxon>
        <taxon>Autobranchia</taxon>
        <taxon>Heteroconchia</taxon>
        <taxon>Palaeoheterodonta</taxon>
        <taxon>Unionida</taxon>
        <taxon>Unionoidea</taxon>
        <taxon>Unionidae</taxon>
        <taxon>Unioninae</taxon>
        <taxon>Sinanodonta</taxon>
    </lineage>
</organism>
<feature type="transmembrane region" description="Helical" evidence="5">
    <location>
        <begin position="375"/>
        <end position="391"/>
    </location>
</feature>
<dbReference type="PANTHER" id="PTHR11040">
    <property type="entry name" value="ZINC/IRON TRANSPORTER"/>
    <property type="match status" value="1"/>
</dbReference>
<feature type="transmembrane region" description="Helical" evidence="5">
    <location>
        <begin position="96"/>
        <end position="117"/>
    </location>
</feature>
<proteinExistence type="predicted"/>
<sequence>MVYAAKISGIFILFVISFLSGLLPYSIIKCGGTRILGSDNYTIFVSILSCFSGGVFFSTTIMNMLPESLEMMEQVLHEVEKRGLNMQFKTYPITESLLGIGFCLIILIENIGAACCVQRSCKRRVKDAPCQEEFDGVTMVKEIGMDAKSLPGRKSSDGEVEYVSDYEMETEFTNTQDMLQEPFQFHEAVAPSCKVSNQAGNVKDYGTITNVSNSDLINIPDNEQLLTNDNNIICNSSVPSRLTKFRTVILLIALTVYMVFDGLSLGLQKEDSNVWQLLGAIAIHRIIVSFSVGSKLVGLIPSMTIMMGILTLFSVVSPLGLIVGIVISPANQIDNIVRNLVSAILQGIATGMIMYVTFFEVLLKECSGTRDLRKIVALIVGFVIIAAVKFLDQYKYI</sequence>
<protein>
    <recommendedName>
        <fullName evidence="9">Zinc transporter ZIP1</fullName>
    </recommendedName>
</protein>
<evidence type="ECO:0000256" key="4">
    <source>
        <dbReference type="ARBA" id="ARBA00023136"/>
    </source>
</evidence>
<evidence type="ECO:0000313" key="6">
    <source>
        <dbReference type="EMBL" id="KAL3867558.1"/>
    </source>
</evidence>
<evidence type="ECO:0008006" key="9">
    <source>
        <dbReference type="Google" id="ProtNLM"/>
    </source>
</evidence>
<evidence type="ECO:0000256" key="5">
    <source>
        <dbReference type="SAM" id="Phobius"/>
    </source>
</evidence>
<dbReference type="Pfam" id="PF02535">
    <property type="entry name" value="Zip"/>
    <property type="match status" value="1"/>
</dbReference>
<keyword evidence="2 5" id="KW-0812">Transmembrane</keyword>
<dbReference type="GO" id="GO:0006829">
    <property type="term" value="P:zinc ion transport"/>
    <property type="evidence" value="ECO:0007669"/>
    <property type="project" value="UniProtKB-ARBA"/>
</dbReference>